<organism evidence="3 4">
    <name type="scientific">Trametes coccinea (strain BRFM310)</name>
    <name type="common">Pycnoporus coccineus</name>
    <dbReference type="NCBI Taxonomy" id="1353009"/>
    <lineage>
        <taxon>Eukaryota</taxon>
        <taxon>Fungi</taxon>
        <taxon>Dikarya</taxon>
        <taxon>Basidiomycota</taxon>
        <taxon>Agaricomycotina</taxon>
        <taxon>Agaricomycetes</taxon>
        <taxon>Polyporales</taxon>
        <taxon>Polyporaceae</taxon>
        <taxon>Trametes</taxon>
    </lineage>
</organism>
<feature type="compositionally biased region" description="Low complexity" evidence="1">
    <location>
        <begin position="44"/>
        <end position="55"/>
    </location>
</feature>
<reference evidence="3 4" key="1">
    <citation type="journal article" date="2015" name="Biotechnol. Biofuels">
        <title>Enhanced degradation of softwood versus hardwood by the white-rot fungus Pycnoporus coccineus.</title>
        <authorList>
            <person name="Couturier M."/>
            <person name="Navarro D."/>
            <person name="Chevret D."/>
            <person name="Henrissat B."/>
            <person name="Piumi F."/>
            <person name="Ruiz-Duenas F.J."/>
            <person name="Martinez A.T."/>
            <person name="Grigoriev I.V."/>
            <person name="Riley R."/>
            <person name="Lipzen A."/>
            <person name="Berrin J.G."/>
            <person name="Master E.R."/>
            <person name="Rosso M.N."/>
        </authorList>
    </citation>
    <scope>NUCLEOTIDE SEQUENCE [LARGE SCALE GENOMIC DNA]</scope>
    <source>
        <strain evidence="3 4">BRFM310</strain>
    </source>
</reference>
<feature type="domain" description="Integrase zinc-binding" evidence="2">
    <location>
        <begin position="222"/>
        <end position="255"/>
    </location>
</feature>
<dbReference type="EMBL" id="KZ084157">
    <property type="protein sequence ID" value="OSC97100.1"/>
    <property type="molecule type" value="Genomic_DNA"/>
</dbReference>
<feature type="region of interest" description="Disordered" evidence="1">
    <location>
        <begin position="1"/>
        <end position="80"/>
    </location>
</feature>
<dbReference type="AlphaFoldDB" id="A0A1Y2I9P5"/>
<protein>
    <recommendedName>
        <fullName evidence="2">Integrase zinc-binding domain-containing protein</fullName>
    </recommendedName>
</protein>
<gene>
    <name evidence="3" type="ORF">PYCCODRAFT_1377845</name>
</gene>
<dbReference type="OrthoDB" id="3249394at2759"/>
<evidence type="ECO:0000259" key="2">
    <source>
        <dbReference type="Pfam" id="PF17921"/>
    </source>
</evidence>
<evidence type="ECO:0000313" key="3">
    <source>
        <dbReference type="EMBL" id="OSC97100.1"/>
    </source>
</evidence>
<feature type="compositionally biased region" description="Basic and acidic residues" evidence="1">
    <location>
        <begin position="117"/>
        <end position="138"/>
    </location>
</feature>
<feature type="region of interest" description="Disordered" evidence="1">
    <location>
        <begin position="93"/>
        <end position="149"/>
    </location>
</feature>
<feature type="non-terminal residue" evidence="3">
    <location>
        <position position="256"/>
    </location>
</feature>
<dbReference type="Gene3D" id="1.10.340.70">
    <property type="match status" value="1"/>
</dbReference>
<dbReference type="InterPro" id="IPR041588">
    <property type="entry name" value="Integrase_H2C2"/>
</dbReference>
<sequence length="256" mass="28372">MELRPRRTQPSTQEPGHATSAEKTQTPPHRVTTQRTRKRTNAQSSGSPSSPAISEGGRGAETRRQADPTAPAETGRAESAREFAKRIRRVVLHGPRVQPQEGEGWTSDTPTSPGVSREADRRVNSTEGVPAERDERLTTEASGDQPSEKSAATLLTYLAENPDGIDLTATLKGRYGEDVFFRRILEAPKAYKNFHVHEDGLIYLHEQGRDVLCIPSILYNGRSVREVVISHAHSLLAHLGSYKTLGLLRDHVWWKS</sequence>
<dbReference type="STRING" id="1353009.A0A1Y2I9P5"/>
<evidence type="ECO:0000256" key="1">
    <source>
        <dbReference type="SAM" id="MobiDB-lite"/>
    </source>
</evidence>
<feature type="compositionally biased region" description="Polar residues" evidence="1">
    <location>
        <begin position="139"/>
        <end position="149"/>
    </location>
</feature>
<name>A0A1Y2I9P5_TRAC3</name>
<proteinExistence type="predicted"/>
<evidence type="ECO:0000313" key="4">
    <source>
        <dbReference type="Proteomes" id="UP000193067"/>
    </source>
</evidence>
<keyword evidence="4" id="KW-1185">Reference proteome</keyword>
<dbReference type="Proteomes" id="UP000193067">
    <property type="component" value="Unassembled WGS sequence"/>
</dbReference>
<accession>A0A1Y2I9P5</accession>
<feature type="compositionally biased region" description="Polar residues" evidence="1">
    <location>
        <begin position="21"/>
        <end position="34"/>
    </location>
</feature>
<dbReference type="Pfam" id="PF17921">
    <property type="entry name" value="Integrase_H2C2"/>
    <property type="match status" value="1"/>
</dbReference>